<reference evidence="3 4" key="1">
    <citation type="submission" date="2019-04" db="EMBL/GenBank/DDBJ databases">
        <authorList>
            <person name="Feng G."/>
            <person name="Zhang J."/>
            <person name="Zhu H."/>
        </authorList>
    </citation>
    <scope>NUCLEOTIDE SEQUENCE [LARGE SCALE GENOMIC DNA]</scope>
    <source>
        <strain evidence="3 4">JCM 19491</strain>
    </source>
</reference>
<dbReference type="PRINTS" id="PR01438">
    <property type="entry name" value="UNVRSLSTRESS"/>
</dbReference>
<evidence type="ECO:0000313" key="3">
    <source>
        <dbReference type="EMBL" id="TGD79773.1"/>
    </source>
</evidence>
<dbReference type="RefSeq" id="WP_135531518.1">
    <property type="nucleotide sequence ID" value="NZ_SRKZ01000004.1"/>
</dbReference>
<dbReference type="Gene3D" id="3.40.50.12370">
    <property type="match status" value="1"/>
</dbReference>
<accession>A0A4Z0MJ41</accession>
<comment type="caution">
    <text evidence="3">The sequence shown here is derived from an EMBL/GenBank/DDBJ whole genome shotgun (WGS) entry which is preliminary data.</text>
</comment>
<keyword evidence="4" id="KW-1185">Reference proteome</keyword>
<name>A0A4Z0MJ41_9BACT</name>
<sequence>MKTILVPVDLTAAAEPALAYANKLAVRWPAEVVLLYSHPGPALTPEEVAEFEYRLETLAERLRYQQLVRQDARRIRYHYQVVAGCLHDHVQSIVARYGADLVVMGLEHTDCGKPANNGDHAARITELVSCPVLVVPPGRRPLPSRLVYATDFGRLPLATLPRLSALAGAFPGMLELVQVYSPQQRGNLTYLKRAVAASKSQLSWPTITTKLVEDDDPIEGISDYCARTQAQLLVLTPSREGELMRFFDKCYALTQAYHLQIPVLVLGHPAQVVAAVCCERCAKELQLQTIADSLKVTSLV</sequence>
<comment type="similarity">
    <text evidence="1">Belongs to the universal stress protein A family.</text>
</comment>
<dbReference type="EMBL" id="SRKZ01000004">
    <property type="protein sequence ID" value="TGD79773.1"/>
    <property type="molecule type" value="Genomic_DNA"/>
</dbReference>
<evidence type="ECO:0000256" key="1">
    <source>
        <dbReference type="ARBA" id="ARBA00008791"/>
    </source>
</evidence>
<dbReference type="Proteomes" id="UP000298284">
    <property type="component" value="Unassembled WGS sequence"/>
</dbReference>
<dbReference type="InterPro" id="IPR006016">
    <property type="entry name" value="UspA"/>
</dbReference>
<evidence type="ECO:0000313" key="4">
    <source>
        <dbReference type="Proteomes" id="UP000298284"/>
    </source>
</evidence>
<dbReference type="SUPFAM" id="SSF52402">
    <property type="entry name" value="Adenine nucleotide alpha hydrolases-like"/>
    <property type="match status" value="2"/>
</dbReference>
<gene>
    <name evidence="3" type="ORF">EU557_16305</name>
</gene>
<dbReference type="PANTHER" id="PTHR46268">
    <property type="entry name" value="STRESS RESPONSE PROTEIN NHAX"/>
    <property type="match status" value="1"/>
</dbReference>
<dbReference type="Pfam" id="PF00582">
    <property type="entry name" value="Usp"/>
    <property type="match status" value="1"/>
</dbReference>
<evidence type="ECO:0000259" key="2">
    <source>
        <dbReference type="Pfam" id="PF00582"/>
    </source>
</evidence>
<dbReference type="CDD" id="cd00293">
    <property type="entry name" value="USP-like"/>
    <property type="match status" value="1"/>
</dbReference>
<feature type="domain" description="UspA" evidence="2">
    <location>
        <begin position="1"/>
        <end position="136"/>
    </location>
</feature>
<dbReference type="PANTHER" id="PTHR46268:SF6">
    <property type="entry name" value="UNIVERSAL STRESS PROTEIN UP12"/>
    <property type="match status" value="1"/>
</dbReference>
<dbReference type="AlphaFoldDB" id="A0A4Z0MJ41"/>
<proteinExistence type="inferred from homology"/>
<dbReference type="OrthoDB" id="936242at2"/>
<organism evidence="3 4">
    <name type="scientific">Hymenobacter wooponensis</name>
    <dbReference type="NCBI Taxonomy" id="1525360"/>
    <lineage>
        <taxon>Bacteria</taxon>
        <taxon>Pseudomonadati</taxon>
        <taxon>Bacteroidota</taxon>
        <taxon>Cytophagia</taxon>
        <taxon>Cytophagales</taxon>
        <taxon>Hymenobacteraceae</taxon>
        <taxon>Hymenobacter</taxon>
    </lineage>
</organism>
<protein>
    <submittedName>
        <fullName evidence="3">Universal stress protein</fullName>
    </submittedName>
</protein>
<dbReference type="InterPro" id="IPR006015">
    <property type="entry name" value="Universal_stress_UspA"/>
</dbReference>